<keyword evidence="2" id="KW-1185">Reference proteome</keyword>
<protein>
    <submittedName>
        <fullName evidence="1">Uncharacterized protein</fullName>
    </submittedName>
</protein>
<accession>C7QEP2</accession>
<dbReference type="EMBL" id="CP001700">
    <property type="protein sequence ID" value="ACU72812.1"/>
    <property type="molecule type" value="Genomic_DNA"/>
</dbReference>
<name>C7QEP2_CATAD</name>
<dbReference type="InParanoid" id="C7QEP2"/>
<gene>
    <name evidence="1" type="ordered locus">Caci_3926</name>
</gene>
<evidence type="ECO:0000313" key="1">
    <source>
        <dbReference type="EMBL" id="ACU72812.1"/>
    </source>
</evidence>
<dbReference type="AlphaFoldDB" id="C7QEP2"/>
<evidence type="ECO:0000313" key="2">
    <source>
        <dbReference type="Proteomes" id="UP000000851"/>
    </source>
</evidence>
<proteinExistence type="predicted"/>
<sequence>MELAVDDVVELAEMLWFIGDWLGGADEQMLAASFRRFMDADGCDLAELRSDLARFTFLIDGSDGEDLFEPEHQ</sequence>
<dbReference type="RefSeq" id="WP_015792541.1">
    <property type="nucleotide sequence ID" value="NC_013131.1"/>
</dbReference>
<dbReference type="KEGG" id="cai:Caci_3926"/>
<dbReference type="STRING" id="479433.Caci_3926"/>
<dbReference type="OrthoDB" id="4761908at2"/>
<dbReference type="Proteomes" id="UP000000851">
    <property type="component" value="Chromosome"/>
</dbReference>
<reference evidence="1 2" key="1">
    <citation type="journal article" date="2009" name="Stand. Genomic Sci.">
        <title>Complete genome sequence of Catenulispora acidiphila type strain (ID 139908).</title>
        <authorList>
            <person name="Copeland A."/>
            <person name="Lapidus A."/>
            <person name="Glavina Del Rio T."/>
            <person name="Nolan M."/>
            <person name="Lucas S."/>
            <person name="Chen F."/>
            <person name="Tice H."/>
            <person name="Cheng J.F."/>
            <person name="Bruce D."/>
            <person name="Goodwin L."/>
            <person name="Pitluck S."/>
            <person name="Mikhailova N."/>
            <person name="Pati A."/>
            <person name="Ivanova N."/>
            <person name="Mavromatis K."/>
            <person name="Chen A."/>
            <person name="Palaniappan K."/>
            <person name="Chain P."/>
            <person name="Land M."/>
            <person name="Hauser L."/>
            <person name="Chang Y.J."/>
            <person name="Jeffries C.D."/>
            <person name="Chertkov O."/>
            <person name="Brettin T."/>
            <person name="Detter J.C."/>
            <person name="Han C."/>
            <person name="Ali Z."/>
            <person name="Tindall B.J."/>
            <person name="Goker M."/>
            <person name="Bristow J."/>
            <person name="Eisen J.A."/>
            <person name="Markowitz V."/>
            <person name="Hugenholtz P."/>
            <person name="Kyrpides N.C."/>
            <person name="Klenk H.P."/>
        </authorList>
    </citation>
    <scope>NUCLEOTIDE SEQUENCE [LARGE SCALE GENOMIC DNA]</scope>
    <source>
        <strain evidence="2">DSM 44928 / JCM 14897 / NBRC 102108 / NRRL B-24433 / ID139908</strain>
    </source>
</reference>
<dbReference type="HOGENOM" id="CLU_2555786_0_0_11"/>
<organism evidence="1 2">
    <name type="scientific">Catenulispora acidiphila (strain DSM 44928 / JCM 14897 / NBRC 102108 / NRRL B-24433 / ID139908)</name>
    <dbReference type="NCBI Taxonomy" id="479433"/>
    <lineage>
        <taxon>Bacteria</taxon>
        <taxon>Bacillati</taxon>
        <taxon>Actinomycetota</taxon>
        <taxon>Actinomycetes</taxon>
        <taxon>Catenulisporales</taxon>
        <taxon>Catenulisporaceae</taxon>
        <taxon>Catenulispora</taxon>
    </lineage>
</organism>
<dbReference type="eggNOG" id="ENOG5033NY3">
    <property type="taxonomic scope" value="Bacteria"/>
</dbReference>